<evidence type="ECO:0000313" key="1">
    <source>
        <dbReference type="EMBL" id="KAI3757733.1"/>
    </source>
</evidence>
<gene>
    <name evidence="1" type="ORF">L6452_05276</name>
</gene>
<evidence type="ECO:0000313" key="2">
    <source>
        <dbReference type="Proteomes" id="UP001055879"/>
    </source>
</evidence>
<accession>A0ACB9EFC8</accession>
<dbReference type="EMBL" id="CM042048">
    <property type="protein sequence ID" value="KAI3757733.1"/>
    <property type="molecule type" value="Genomic_DNA"/>
</dbReference>
<reference evidence="1 2" key="2">
    <citation type="journal article" date="2022" name="Mol. Ecol. Resour.">
        <title>The genomes of chicory, endive, great burdock and yacon provide insights into Asteraceae paleo-polyploidization history and plant inulin production.</title>
        <authorList>
            <person name="Fan W."/>
            <person name="Wang S."/>
            <person name="Wang H."/>
            <person name="Wang A."/>
            <person name="Jiang F."/>
            <person name="Liu H."/>
            <person name="Zhao H."/>
            <person name="Xu D."/>
            <person name="Zhang Y."/>
        </authorList>
    </citation>
    <scope>NUCLEOTIDE SEQUENCE [LARGE SCALE GENOMIC DNA]</scope>
    <source>
        <strain evidence="2">cv. Niubang</strain>
    </source>
</reference>
<sequence length="182" mass="20832">MPMQTLFLCNSHPPIPIHAKSLNQNLPWNPSLVTTFKKSLINSSIFTLTTHHKINKNRRFTVFAVKGEEDEQSTPPWAKPYSEEPPPWARNETQQLSSSSNSDLPFFCLLACFCYHRHCRSYFIHQFLDSDSSHLLVSQLLHSFGSNLLKSQIRRQRSKTGGMVIVRSICSYGFLIVGHTLI</sequence>
<organism evidence="1 2">
    <name type="scientific">Arctium lappa</name>
    <name type="common">Greater burdock</name>
    <name type="synonym">Lappa major</name>
    <dbReference type="NCBI Taxonomy" id="4217"/>
    <lineage>
        <taxon>Eukaryota</taxon>
        <taxon>Viridiplantae</taxon>
        <taxon>Streptophyta</taxon>
        <taxon>Embryophyta</taxon>
        <taxon>Tracheophyta</taxon>
        <taxon>Spermatophyta</taxon>
        <taxon>Magnoliopsida</taxon>
        <taxon>eudicotyledons</taxon>
        <taxon>Gunneridae</taxon>
        <taxon>Pentapetalae</taxon>
        <taxon>asterids</taxon>
        <taxon>campanulids</taxon>
        <taxon>Asterales</taxon>
        <taxon>Asteraceae</taxon>
        <taxon>Carduoideae</taxon>
        <taxon>Cardueae</taxon>
        <taxon>Arctiinae</taxon>
        <taxon>Arctium</taxon>
    </lineage>
</organism>
<keyword evidence="2" id="KW-1185">Reference proteome</keyword>
<reference evidence="2" key="1">
    <citation type="journal article" date="2022" name="Mol. Ecol. Resour.">
        <title>The genomes of chicory, endive, great burdock and yacon provide insights into Asteraceae palaeo-polyploidization history and plant inulin production.</title>
        <authorList>
            <person name="Fan W."/>
            <person name="Wang S."/>
            <person name="Wang H."/>
            <person name="Wang A."/>
            <person name="Jiang F."/>
            <person name="Liu H."/>
            <person name="Zhao H."/>
            <person name="Xu D."/>
            <person name="Zhang Y."/>
        </authorList>
    </citation>
    <scope>NUCLEOTIDE SEQUENCE [LARGE SCALE GENOMIC DNA]</scope>
    <source>
        <strain evidence="2">cv. Niubang</strain>
    </source>
</reference>
<name>A0ACB9EFC8_ARCLA</name>
<dbReference type="Proteomes" id="UP001055879">
    <property type="component" value="Linkage Group LG02"/>
</dbReference>
<protein>
    <submittedName>
        <fullName evidence="1">Uncharacterized protein</fullName>
    </submittedName>
</protein>
<comment type="caution">
    <text evidence="1">The sequence shown here is derived from an EMBL/GenBank/DDBJ whole genome shotgun (WGS) entry which is preliminary data.</text>
</comment>
<proteinExistence type="predicted"/>